<proteinExistence type="predicted"/>
<reference evidence="2" key="2">
    <citation type="submission" date="2020-10" db="EMBL/GenBank/DDBJ databases">
        <authorList>
            <person name="Cooper E.A."/>
            <person name="Brenton Z.W."/>
            <person name="Flinn B.S."/>
            <person name="Jenkins J."/>
            <person name="Shu S."/>
            <person name="Flowers D."/>
            <person name="Luo F."/>
            <person name="Wang Y."/>
            <person name="Xia P."/>
            <person name="Barry K."/>
            <person name="Daum C."/>
            <person name="Lipzen A."/>
            <person name="Yoshinaga Y."/>
            <person name="Schmutz J."/>
            <person name="Saski C."/>
            <person name="Vermerris W."/>
            <person name="Kresovich S."/>
        </authorList>
    </citation>
    <scope>NUCLEOTIDE SEQUENCE</scope>
</reference>
<organism evidence="2 3">
    <name type="scientific">Sorghum bicolor</name>
    <name type="common">Sorghum</name>
    <name type="synonym">Sorghum vulgare</name>
    <dbReference type="NCBI Taxonomy" id="4558"/>
    <lineage>
        <taxon>Eukaryota</taxon>
        <taxon>Viridiplantae</taxon>
        <taxon>Streptophyta</taxon>
        <taxon>Embryophyta</taxon>
        <taxon>Tracheophyta</taxon>
        <taxon>Spermatophyta</taxon>
        <taxon>Magnoliopsida</taxon>
        <taxon>Liliopsida</taxon>
        <taxon>Poales</taxon>
        <taxon>Poaceae</taxon>
        <taxon>PACMAD clade</taxon>
        <taxon>Panicoideae</taxon>
        <taxon>Andropogonodae</taxon>
        <taxon>Andropogoneae</taxon>
        <taxon>Sorghinae</taxon>
        <taxon>Sorghum</taxon>
    </lineage>
</organism>
<evidence type="ECO:0000313" key="3">
    <source>
        <dbReference type="Proteomes" id="UP000807115"/>
    </source>
</evidence>
<protein>
    <submittedName>
        <fullName evidence="2">Uncharacterized protein</fullName>
    </submittedName>
</protein>
<name>A0A921Q561_SORBI</name>
<feature type="compositionally biased region" description="Basic and acidic residues" evidence="1">
    <location>
        <begin position="78"/>
        <end position="92"/>
    </location>
</feature>
<evidence type="ECO:0000313" key="2">
    <source>
        <dbReference type="EMBL" id="KAG0514372.1"/>
    </source>
</evidence>
<reference evidence="2" key="1">
    <citation type="journal article" date="2019" name="BMC Genomics">
        <title>A new reference genome for Sorghum bicolor reveals high levels of sequence similarity between sweet and grain genotypes: implications for the genetics of sugar metabolism.</title>
        <authorList>
            <person name="Cooper E.A."/>
            <person name="Brenton Z.W."/>
            <person name="Flinn B.S."/>
            <person name="Jenkins J."/>
            <person name="Shu S."/>
            <person name="Flowers D."/>
            <person name="Luo F."/>
            <person name="Wang Y."/>
            <person name="Xia P."/>
            <person name="Barry K."/>
            <person name="Daum C."/>
            <person name="Lipzen A."/>
            <person name="Yoshinaga Y."/>
            <person name="Schmutz J."/>
            <person name="Saski C."/>
            <person name="Vermerris W."/>
            <person name="Kresovich S."/>
        </authorList>
    </citation>
    <scope>NUCLEOTIDE SEQUENCE</scope>
</reference>
<gene>
    <name evidence="2" type="ORF">BDA96_10G185700</name>
</gene>
<accession>A0A921Q561</accession>
<dbReference type="AlphaFoldDB" id="A0A921Q561"/>
<comment type="caution">
    <text evidence="2">The sequence shown here is derived from an EMBL/GenBank/DDBJ whole genome shotgun (WGS) entry which is preliminary data.</text>
</comment>
<feature type="compositionally biased region" description="Polar residues" evidence="1">
    <location>
        <begin position="104"/>
        <end position="118"/>
    </location>
</feature>
<feature type="region of interest" description="Disordered" evidence="1">
    <location>
        <begin position="76"/>
        <end position="221"/>
    </location>
</feature>
<dbReference type="EMBL" id="CM027689">
    <property type="protein sequence ID" value="KAG0514372.1"/>
    <property type="molecule type" value="Genomic_DNA"/>
</dbReference>
<dbReference type="Proteomes" id="UP000807115">
    <property type="component" value="Chromosome 10"/>
</dbReference>
<sequence>MYDVYSLIYGILKANNHCDSTSPSPFHLDTSDASTTHHLRCSAARIHCNSSSQPPPVVLASAASPRRIRRLGFMARGSRSELARRQQRDAKGKFSGPVLGRCQKPSSAAGGSSQTKTPKPSLHIGGSSRSMKVEDFPPGFGPAVTSNPNASSAVGGRTRSKTLKATPALGASPLSQRAVDFPPGFGPSGSRNPKASAPAGGTRRGQPTPADMPETEHRQGDFPTSHLCIVLNSDECFLN</sequence>
<evidence type="ECO:0000256" key="1">
    <source>
        <dbReference type="SAM" id="MobiDB-lite"/>
    </source>
</evidence>